<protein>
    <submittedName>
        <fullName evidence="8">MMPL family transporter</fullName>
    </submittedName>
</protein>
<dbReference type="Gene3D" id="1.20.1640.10">
    <property type="entry name" value="Multidrug efflux transporter AcrB transmembrane domain"/>
    <property type="match status" value="2"/>
</dbReference>
<name>A0ABT4CD03_9ACTN</name>
<dbReference type="Pfam" id="PF03176">
    <property type="entry name" value="MMPL"/>
    <property type="match status" value="2"/>
</dbReference>
<dbReference type="InterPro" id="IPR001036">
    <property type="entry name" value="Acrflvin-R"/>
</dbReference>
<keyword evidence="3 6" id="KW-0812">Transmembrane</keyword>
<dbReference type="InterPro" id="IPR050545">
    <property type="entry name" value="Mycobact_MmpL"/>
</dbReference>
<evidence type="ECO:0000256" key="1">
    <source>
        <dbReference type="ARBA" id="ARBA00004651"/>
    </source>
</evidence>
<feature type="transmembrane region" description="Helical" evidence="6">
    <location>
        <begin position="171"/>
        <end position="191"/>
    </location>
</feature>
<evidence type="ECO:0000256" key="6">
    <source>
        <dbReference type="SAM" id="Phobius"/>
    </source>
</evidence>
<evidence type="ECO:0000256" key="4">
    <source>
        <dbReference type="ARBA" id="ARBA00022989"/>
    </source>
</evidence>
<dbReference type="PRINTS" id="PR00702">
    <property type="entry name" value="ACRIFLAVINRP"/>
</dbReference>
<keyword evidence="4 6" id="KW-1133">Transmembrane helix</keyword>
<keyword evidence="9" id="KW-1185">Reference proteome</keyword>
<feature type="transmembrane region" description="Helical" evidence="6">
    <location>
        <begin position="531"/>
        <end position="550"/>
    </location>
</feature>
<dbReference type="InterPro" id="IPR004869">
    <property type="entry name" value="MMPL_dom"/>
</dbReference>
<dbReference type="PANTHER" id="PTHR33406:SF13">
    <property type="entry name" value="MEMBRANE PROTEIN YDFJ"/>
    <property type="match status" value="1"/>
</dbReference>
<feature type="transmembrane region" description="Helical" evidence="6">
    <location>
        <begin position="570"/>
        <end position="591"/>
    </location>
</feature>
<feature type="transmembrane region" description="Helical" evidence="6">
    <location>
        <begin position="355"/>
        <end position="373"/>
    </location>
</feature>
<reference evidence="8" key="1">
    <citation type="submission" date="2022-08" db="EMBL/GenBank/DDBJ databases">
        <title>Genome sequencing of Nocardioides sp. STR2.</title>
        <authorList>
            <person name="So Y."/>
        </authorList>
    </citation>
    <scope>NUCLEOTIDE SEQUENCE</scope>
    <source>
        <strain evidence="8">STR2</strain>
    </source>
</reference>
<feature type="transmembrane region" description="Helical" evidence="6">
    <location>
        <begin position="295"/>
        <end position="318"/>
    </location>
</feature>
<dbReference type="EMBL" id="JAPPUX010000003">
    <property type="protein sequence ID" value="MCY4726843.1"/>
    <property type="molecule type" value="Genomic_DNA"/>
</dbReference>
<organism evidence="8 9">
    <name type="scientific">Nocardioides pini</name>
    <dbReference type="NCBI Taxonomy" id="2975053"/>
    <lineage>
        <taxon>Bacteria</taxon>
        <taxon>Bacillati</taxon>
        <taxon>Actinomycetota</taxon>
        <taxon>Actinomycetes</taxon>
        <taxon>Propionibacteriales</taxon>
        <taxon>Nocardioidaceae</taxon>
        <taxon>Nocardioides</taxon>
    </lineage>
</organism>
<dbReference type="Proteomes" id="UP001074726">
    <property type="component" value="Unassembled WGS sequence"/>
</dbReference>
<dbReference type="PANTHER" id="PTHR33406">
    <property type="entry name" value="MEMBRANE PROTEIN MJ1562-RELATED"/>
    <property type="match status" value="1"/>
</dbReference>
<comment type="subcellular location">
    <subcellularLocation>
        <location evidence="1">Cell membrane</location>
        <topology evidence="1">Multi-pass membrane protein</topology>
    </subcellularLocation>
</comment>
<feature type="transmembrane region" description="Helical" evidence="6">
    <location>
        <begin position="270"/>
        <end position="289"/>
    </location>
</feature>
<keyword evidence="2" id="KW-1003">Cell membrane</keyword>
<keyword evidence="5 6" id="KW-0472">Membrane</keyword>
<dbReference type="SUPFAM" id="SSF82866">
    <property type="entry name" value="Multidrug efflux transporter AcrB transmembrane domain"/>
    <property type="match status" value="2"/>
</dbReference>
<dbReference type="InterPro" id="IPR000731">
    <property type="entry name" value="SSD"/>
</dbReference>
<proteinExistence type="predicted"/>
<dbReference type="PROSITE" id="PS50156">
    <property type="entry name" value="SSD"/>
    <property type="match status" value="1"/>
</dbReference>
<accession>A0ABT4CD03</accession>
<feature type="transmembrane region" description="Helical" evidence="6">
    <location>
        <begin position="500"/>
        <end position="519"/>
    </location>
</feature>
<evidence type="ECO:0000256" key="5">
    <source>
        <dbReference type="ARBA" id="ARBA00023136"/>
    </source>
</evidence>
<evidence type="ECO:0000259" key="7">
    <source>
        <dbReference type="PROSITE" id="PS50156"/>
    </source>
</evidence>
<evidence type="ECO:0000313" key="8">
    <source>
        <dbReference type="EMBL" id="MCY4726843.1"/>
    </source>
</evidence>
<sequence>MSSYLNRLGRSSAAHPWRVIGAWVLLVATAAALASSLGAPLRDDWDVPGARAQQGIDQLREHGVGGFASARVVVHDREGDALPSSEVGALTERLRGLEHVADVGPARLSDDGDTAVLTVQYAEPITHPDLMGNIEPLEGAIAATIDSGLQVELGGEVPDTAGEAIGGTGELVGVGVALLILVIALGSAVGAGIPIGAAVAGLAVGSSGIALLAATMTVSTSAPMVASMVGLGVGIDYALLMVTRHVENLRLGHDAVEAAGRAVATSGRSVVFAAVTVLVSLMGLRLAGLSTYDSFGLATAIAVVFVAGAALTLVPALCRLGGRRLLPRAVRRNRPVRTREPLTARWATRVGRRPLVWALVSLGALLVLAAPVLDLRTWPGDASSQPAGNTTRQAYDLVAAELGPGANGPLTVVVPTSATGAADEAVATLRADDRIAGVEPVVTTPDGALSIITAEPAFGPTDERTPALVEDLRAALPASAEVTGWTAYFSDISDMLQQRLWLVIAFVVGVSVLLLALMFRSVLVPLKAAAMNLLSISAAYGVLVAVFQWGWAAELIGVDQPMPVSSWMPILQFAILFGLSMDYEVFLLSRIREDYLRTGDPRGSVVRGLSSTGRVITSAAAIMVVVFLGFATEGDVVVKQLGLGMAVAIVLDATLVRMVLVPATMSLLGHWNWWLPGWLDRLLPTVRVEAEEEPTPERELVGV</sequence>
<feature type="transmembrane region" description="Helical" evidence="6">
    <location>
        <begin position="224"/>
        <end position="242"/>
    </location>
</feature>
<feature type="domain" description="SSD" evidence="7">
    <location>
        <begin position="208"/>
        <end position="320"/>
    </location>
</feature>
<evidence type="ECO:0000256" key="2">
    <source>
        <dbReference type="ARBA" id="ARBA00022475"/>
    </source>
</evidence>
<evidence type="ECO:0000256" key="3">
    <source>
        <dbReference type="ARBA" id="ARBA00022692"/>
    </source>
</evidence>
<feature type="transmembrane region" description="Helical" evidence="6">
    <location>
        <begin position="612"/>
        <end position="631"/>
    </location>
</feature>
<feature type="transmembrane region" description="Helical" evidence="6">
    <location>
        <begin position="637"/>
        <end position="660"/>
    </location>
</feature>
<evidence type="ECO:0000313" key="9">
    <source>
        <dbReference type="Proteomes" id="UP001074726"/>
    </source>
</evidence>
<comment type="caution">
    <text evidence="8">The sequence shown here is derived from an EMBL/GenBank/DDBJ whole genome shotgun (WGS) entry which is preliminary data.</text>
</comment>
<feature type="transmembrane region" description="Helical" evidence="6">
    <location>
        <begin position="198"/>
        <end position="218"/>
    </location>
</feature>
<dbReference type="RefSeq" id="WP_268111760.1">
    <property type="nucleotide sequence ID" value="NZ_JAPPUX010000003.1"/>
</dbReference>
<gene>
    <name evidence="8" type="ORF">NYO98_11195</name>
</gene>